<organism evidence="6 7">
    <name type="scientific">Drosophila willistoni</name>
    <name type="common">Fruit fly</name>
    <dbReference type="NCBI Taxonomy" id="7260"/>
    <lineage>
        <taxon>Eukaryota</taxon>
        <taxon>Metazoa</taxon>
        <taxon>Ecdysozoa</taxon>
        <taxon>Arthropoda</taxon>
        <taxon>Hexapoda</taxon>
        <taxon>Insecta</taxon>
        <taxon>Pterygota</taxon>
        <taxon>Neoptera</taxon>
        <taxon>Endopterygota</taxon>
        <taxon>Diptera</taxon>
        <taxon>Brachycera</taxon>
        <taxon>Muscomorpha</taxon>
        <taxon>Ephydroidea</taxon>
        <taxon>Drosophilidae</taxon>
        <taxon>Drosophila</taxon>
        <taxon>Sophophora</taxon>
    </lineage>
</organism>
<dbReference type="InterPro" id="IPR040168">
    <property type="entry name" value="Not2/3/5"/>
</dbReference>
<dbReference type="STRING" id="7260.B4MZ84"/>
<sequence>MKRQNGMERLPSAIGSTATPLPLQAADESGFGKMVGPVGAIGGPVGGVASTVLYVDVVKNMPKPEAVVPARPTAQSSPEFSIFQEDFPALPGTATVGNSARITTNSSQESTSASTASPLSSEDNKSVTSLESSSGSNMSLKQVTSNPNTNMVVNEDQEKEIAVSVITNQSNKNSPESTPPPPPSSPASASEALPQLYDISPHVGRRYAVSQIFDKQFINVGVRQRALNGMAKRPSIGSFATCPAPPGFESAKMYARLRTNDEGMPLGGVKLDKMPPPPPPDSASSSSTDASSSSASSSAFSSSMLDSFGLLGLATTLGYASQNPNMFGDDAYRLNIDKHCCASSASSFNLHSAFAGPLLGGRCPPHETTNDVPNNYRFTDRLTLQQPKIHQMQVELLFFFFYTYPGDMMQMLAAAELAERNWRYHKYERLWLKRQPDNPNYIYRGQQEAGEYNYFNMVQWKVLPRHFNLDPEHIERTITKTELLEQYGYHPQMSFY</sequence>
<dbReference type="Gene3D" id="2.30.30.1020">
    <property type="entry name" value="CCR4-NOT complex subunit 2/3/5, C-terminal domain"/>
    <property type="match status" value="1"/>
</dbReference>
<dbReference type="GO" id="GO:0030015">
    <property type="term" value="C:CCR4-NOT core complex"/>
    <property type="evidence" value="ECO:0007669"/>
    <property type="project" value="InterPro"/>
</dbReference>
<dbReference type="GO" id="GO:0006355">
    <property type="term" value="P:regulation of DNA-templated transcription"/>
    <property type="evidence" value="ECO:0007669"/>
    <property type="project" value="InterPro"/>
</dbReference>
<protein>
    <recommendedName>
        <fullName evidence="5">NOT2/NOT3/NOT5 C-terminal domain-containing protein</fullName>
    </recommendedName>
</protein>
<evidence type="ECO:0000256" key="1">
    <source>
        <dbReference type="ARBA" id="ARBA00007682"/>
    </source>
</evidence>
<dbReference type="Proteomes" id="UP000007798">
    <property type="component" value="Unassembled WGS sequence"/>
</dbReference>
<evidence type="ECO:0000256" key="2">
    <source>
        <dbReference type="ARBA" id="ARBA00023015"/>
    </source>
</evidence>
<evidence type="ECO:0000313" key="7">
    <source>
        <dbReference type="Proteomes" id="UP000007798"/>
    </source>
</evidence>
<reference evidence="6 7" key="1">
    <citation type="journal article" date="2007" name="Nature">
        <title>Evolution of genes and genomes on the Drosophila phylogeny.</title>
        <authorList>
            <consortium name="Drosophila 12 Genomes Consortium"/>
            <person name="Clark A.G."/>
            <person name="Eisen M.B."/>
            <person name="Smith D.R."/>
            <person name="Bergman C.M."/>
            <person name="Oliver B."/>
            <person name="Markow T.A."/>
            <person name="Kaufman T.C."/>
            <person name="Kellis M."/>
            <person name="Gelbart W."/>
            <person name="Iyer V.N."/>
            <person name="Pollard D.A."/>
            <person name="Sackton T.B."/>
            <person name="Larracuente A.M."/>
            <person name="Singh N.D."/>
            <person name="Abad J.P."/>
            <person name="Abt D.N."/>
            <person name="Adryan B."/>
            <person name="Aguade M."/>
            <person name="Akashi H."/>
            <person name="Anderson W.W."/>
            <person name="Aquadro C.F."/>
            <person name="Ardell D.H."/>
            <person name="Arguello R."/>
            <person name="Artieri C.G."/>
            <person name="Barbash D.A."/>
            <person name="Barker D."/>
            <person name="Barsanti P."/>
            <person name="Batterham P."/>
            <person name="Batzoglou S."/>
            <person name="Begun D."/>
            <person name="Bhutkar A."/>
            <person name="Blanco E."/>
            <person name="Bosak S.A."/>
            <person name="Bradley R.K."/>
            <person name="Brand A.D."/>
            <person name="Brent M.R."/>
            <person name="Brooks A.N."/>
            <person name="Brown R.H."/>
            <person name="Butlin R.K."/>
            <person name="Caggese C."/>
            <person name="Calvi B.R."/>
            <person name="Bernardo de Carvalho A."/>
            <person name="Caspi A."/>
            <person name="Castrezana S."/>
            <person name="Celniker S.E."/>
            <person name="Chang J.L."/>
            <person name="Chapple C."/>
            <person name="Chatterji S."/>
            <person name="Chinwalla A."/>
            <person name="Civetta A."/>
            <person name="Clifton S.W."/>
            <person name="Comeron J.M."/>
            <person name="Costello J.C."/>
            <person name="Coyne J.A."/>
            <person name="Daub J."/>
            <person name="David R.G."/>
            <person name="Delcher A.L."/>
            <person name="Delehaunty K."/>
            <person name="Do C.B."/>
            <person name="Ebling H."/>
            <person name="Edwards K."/>
            <person name="Eickbush T."/>
            <person name="Evans J.D."/>
            <person name="Filipski A."/>
            <person name="Findeiss S."/>
            <person name="Freyhult E."/>
            <person name="Fulton L."/>
            <person name="Fulton R."/>
            <person name="Garcia A.C."/>
            <person name="Gardiner A."/>
            <person name="Garfield D.A."/>
            <person name="Garvin B.E."/>
            <person name="Gibson G."/>
            <person name="Gilbert D."/>
            <person name="Gnerre S."/>
            <person name="Godfrey J."/>
            <person name="Good R."/>
            <person name="Gotea V."/>
            <person name="Gravely B."/>
            <person name="Greenberg A.J."/>
            <person name="Griffiths-Jones S."/>
            <person name="Gross S."/>
            <person name="Guigo R."/>
            <person name="Gustafson E.A."/>
            <person name="Haerty W."/>
            <person name="Hahn M.W."/>
            <person name="Halligan D.L."/>
            <person name="Halpern A.L."/>
            <person name="Halter G.M."/>
            <person name="Han M.V."/>
            <person name="Heger A."/>
            <person name="Hillier L."/>
            <person name="Hinrichs A.S."/>
            <person name="Holmes I."/>
            <person name="Hoskins R.A."/>
            <person name="Hubisz M.J."/>
            <person name="Hultmark D."/>
            <person name="Huntley M.A."/>
            <person name="Jaffe D.B."/>
            <person name="Jagadeeshan S."/>
            <person name="Jeck W.R."/>
            <person name="Johnson J."/>
            <person name="Jones C.D."/>
            <person name="Jordan W.C."/>
            <person name="Karpen G.H."/>
            <person name="Kataoka E."/>
            <person name="Keightley P.D."/>
            <person name="Kheradpour P."/>
            <person name="Kirkness E.F."/>
            <person name="Koerich L.B."/>
            <person name="Kristiansen K."/>
            <person name="Kudrna D."/>
            <person name="Kulathinal R.J."/>
            <person name="Kumar S."/>
            <person name="Kwok R."/>
            <person name="Lander E."/>
            <person name="Langley C.H."/>
            <person name="Lapoint R."/>
            <person name="Lazzaro B.P."/>
            <person name="Lee S.J."/>
            <person name="Levesque L."/>
            <person name="Li R."/>
            <person name="Lin C.F."/>
            <person name="Lin M.F."/>
            <person name="Lindblad-Toh K."/>
            <person name="Llopart A."/>
            <person name="Long M."/>
            <person name="Low L."/>
            <person name="Lozovsky E."/>
            <person name="Lu J."/>
            <person name="Luo M."/>
            <person name="Machado C.A."/>
            <person name="Makalowski W."/>
            <person name="Marzo M."/>
            <person name="Matsuda M."/>
            <person name="Matzkin L."/>
            <person name="McAllister B."/>
            <person name="McBride C.S."/>
            <person name="McKernan B."/>
            <person name="McKernan K."/>
            <person name="Mendez-Lago M."/>
            <person name="Minx P."/>
            <person name="Mollenhauer M.U."/>
            <person name="Montooth K."/>
            <person name="Mount S.M."/>
            <person name="Mu X."/>
            <person name="Myers E."/>
            <person name="Negre B."/>
            <person name="Newfeld S."/>
            <person name="Nielsen R."/>
            <person name="Noor M.A."/>
            <person name="O'Grady P."/>
            <person name="Pachter L."/>
            <person name="Papaceit M."/>
            <person name="Parisi M.J."/>
            <person name="Parisi M."/>
            <person name="Parts L."/>
            <person name="Pedersen J.S."/>
            <person name="Pesole G."/>
            <person name="Phillippy A.M."/>
            <person name="Ponting C.P."/>
            <person name="Pop M."/>
            <person name="Porcelli D."/>
            <person name="Powell J.R."/>
            <person name="Prohaska S."/>
            <person name="Pruitt K."/>
            <person name="Puig M."/>
            <person name="Quesneville H."/>
            <person name="Ram K.R."/>
            <person name="Rand D."/>
            <person name="Rasmussen M.D."/>
            <person name="Reed L.K."/>
            <person name="Reenan R."/>
            <person name="Reily A."/>
            <person name="Remington K.A."/>
            <person name="Rieger T.T."/>
            <person name="Ritchie M.G."/>
            <person name="Robin C."/>
            <person name="Rogers Y.H."/>
            <person name="Rohde C."/>
            <person name="Rozas J."/>
            <person name="Rubenfield M.J."/>
            <person name="Ruiz A."/>
            <person name="Russo S."/>
            <person name="Salzberg S.L."/>
            <person name="Sanchez-Gracia A."/>
            <person name="Saranga D.J."/>
            <person name="Sato H."/>
            <person name="Schaeffer S.W."/>
            <person name="Schatz M.C."/>
            <person name="Schlenke T."/>
            <person name="Schwartz R."/>
            <person name="Segarra C."/>
            <person name="Singh R.S."/>
            <person name="Sirot L."/>
            <person name="Sirota M."/>
            <person name="Sisneros N.B."/>
            <person name="Smith C.D."/>
            <person name="Smith T.F."/>
            <person name="Spieth J."/>
            <person name="Stage D.E."/>
            <person name="Stark A."/>
            <person name="Stephan W."/>
            <person name="Strausberg R.L."/>
            <person name="Strempel S."/>
            <person name="Sturgill D."/>
            <person name="Sutton G."/>
            <person name="Sutton G.G."/>
            <person name="Tao W."/>
            <person name="Teichmann S."/>
            <person name="Tobari Y.N."/>
            <person name="Tomimura Y."/>
            <person name="Tsolas J.M."/>
            <person name="Valente V.L."/>
            <person name="Venter E."/>
            <person name="Venter J.C."/>
            <person name="Vicario S."/>
            <person name="Vieira F.G."/>
            <person name="Vilella A.J."/>
            <person name="Villasante A."/>
            <person name="Walenz B."/>
            <person name="Wang J."/>
            <person name="Wasserman M."/>
            <person name="Watts T."/>
            <person name="Wilson D."/>
            <person name="Wilson R.K."/>
            <person name="Wing R.A."/>
            <person name="Wolfner M.F."/>
            <person name="Wong A."/>
            <person name="Wong G.K."/>
            <person name="Wu C.I."/>
            <person name="Wu G."/>
            <person name="Yamamoto D."/>
            <person name="Yang H.P."/>
            <person name="Yang S.P."/>
            <person name="Yorke J.A."/>
            <person name="Yoshida K."/>
            <person name="Zdobnov E."/>
            <person name="Zhang P."/>
            <person name="Zhang Y."/>
            <person name="Zimin A.V."/>
            <person name="Baldwin J."/>
            <person name="Abdouelleil A."/>
            <person name="Abdulkadir J."/>
            <person name="Abebe A."/>
            <person name="Abera B."/>
            <person name="Abreu J."/>
            <person name="Acer S.C."/>
            <person name="Aftuck L."/>
            <person name="Alexander A."/>
            <person name="An P."/>
            <person name="Anderson E."/>
            <person name="Anderson S."/>
            <person name="Arachi H."/>
            <person name="Azer M."/>
            <person name="Bachantsang P."/>
            <person name="Barry A."/>
            <person name="Bayul T."/>
            <person name="Berlin A."/>
            <person name="Bessette D."/>
            <person name="Bloom T."/>
            <person name="Blye J."/>
            <person name="Boguslavskiy L."/>
            <person name="Bonnet C."/>
            <person name="Boukhgalter B."/>
            <person name="Bourzgui I."/>
            <person name="Brown A."/>
            <person name="Cahill P."/>
            <person name="Channer S."/>
            <person name="Cheshatsang Y."/>
            <person name="Chuda L."/>
            <person name="Citroen M."/>
            <person name="Collymore A."/>
            <person name="Cooke P."/>
            <person name="Costello M."/>
            <person name="D'Aco K."/>
            <person name="Daza R."/>
            <person name="De Haan G."/>
            <person name="DeGray S."/>
            <person name="DeMaso C."/>
            <person name="Dhargay N."/>
            <person name="Dooley K."/>
            <person name="Dooley E."/>
            <person name="Doricent M."/>
            <person name="Dorje P."/>
            <person name="Dorjee K."/>
            <person name="Dupes A."/>
            <person name="Elong R."/>
            <person name="Falk J."/>
            <person name="Farina A."/>
            <person name="Faro S."/>
            <person name="Ferguson D."/>
            <person name="Fisher S."/>
            <person name="Foley C.D."/>
            <person name="Franke A."/>
            <person name="Friedrich D."/>
            <person name="Gadbois L."/>
            <person name="Gearin G."/>
            <person name="Gearin C.R."/>
            <person name="Giannoukos G."/>
            <person name="Goode T."/>
            <person name="Graham J."/>
            <person name="Grandbois E."/>
            <person name="Grewal S."/>
            <person name="Gyaltsen K."/>
            <person name="Hafez N."/>
            <person name="Hagos B."/>
            <person name="Hall J."/>
            <person name="Henson C."/>
            <person name="Hollinger A."/>
            <person name="Honan T."/>
            <person name="Huard M.D."/>
            <person name="Hughes L."/>
            <person name="Hurhula B."/>
            <person name="Husby M.E."/>
            <person name="Kamat A."/>
            <person name="Kanga B."/>
            <person name="Kashin S."/>
            <person name="Khazanovich D."/>
            <person name="Kisner P."/>
            <person name="Lance K."/>
            <person name="Lara M."/>
            <person name="Lee W."/>
            <person name="Lennon N."/>
            <person name="Letendre F."/>
            <person name="LeVine R."/>
            <person name="Lipovsky A."/>
            <person name="Liu X."/>
            <person name="Liu J."/>
            <person name="Liu S."/>
            <person name="Lokyitsang T."/>
            <person name="Lokyitsang Y."/>
            <person name="Lubonja R."/>
            <person name="Lui A."/>
            <person name="MacDonald P."/>
            <person name="Magnisalis V."/>
            <person name="Maru K."/>
            <person name="Matthews C."/>
            <person name="McCusker W."/>
            <person name="McDonough S."/>
            <person name="Mehta T."/>
            <person name="Meldrim J."/>
            <person name="Meneus L."/>
            <person name="Mihai O."/>
            <person name="Mihalev A."/>
            <person name="Mihova T."/>
            <person name="Mittelman R."/>
            <person name="Mlenga V."/>
            <person name="Montmayeur A."/>
            <person name="Mulrain L."/>
            <person name="Navidi A."/>
            <person name="Naylor J."/>
            <person name="Negash T."/>
            <person name="Nguyen T."/>
            <person name="Nguyen N."/>
            <person name="Nicol R."/>
            <person name="Norbu C."/>
            <person name="Norbu N."/>
            <person name="Novod N."/>
            <person name="O'Neill B."/>
            <person name="Osman S."/>
            <person name="Markiewicz E."/>
            <person name="Oyono O.L."/>
            <person name="Patti C."/>
            <person name="Phunkhang P."/>
            <person name="Pierre F."/>
            <person name="Priest M."/>
            <person name="Raghuraman S."/>
            <person name="Rege F."/>
            <person name="Reyes R."/>
            <person name="Rise C."/>
            <person name="Rogov P."/>
            <person name="Ross K."/>
            <person name="Ryan E."/>
            <person name="Settipalli S."/>
            <person name="Shea T."/>
            <person name="Sherpa N."/>
            <person name="Shi L."/>
            <person name="Shih D."/>
            <person name="Sparrow T."/>
            <person name="Spaulding J."/>
            <person name="Stalker J."/>
            <person name="Stange-Thomann N."/>
            <person name="Stavropoulos S."/>
            <person name="Stone C."/>
            <person name="Strader C."/>
            <person name="Tesfaye S."/>
            <person name="Thomson T."/>
            <person name="Thoulutsang Y."/>
            <person name="Thoulutsang D."/>
            <person name="Topham K."/>
            <person name="Topping I."/>
            <person name="Tsamla T."/>
            <person name="Vassiliev H."/>
            <person name="Vo A."/>
            <person name="Wangchuk T."/>
            <person name="Wangdi T."/>
            <person name="Weiand M."/>
            <person name="Wilkinson J."/>
            <person name="Wilson A."/>
            <person name="Yadav S."/>
            <person name="Young G."/>
            <person name="Yu Q."/>
            <person name="Zembek L."/>
            <person name="Zhong D."/>
            <person name="Zimmer A."/>
            <person name="Zwirko Z."/>
            <person name="Jaffe D.B."/>
            <person name="Alvarez P."/>
            <person name="Brockman W."/>
            <person name="Butler J."/>
            <person name="Chin C."/>
            <person name="Gnerre S."/>
            <person name="Grabherr M."/>
            <person name="Kleber M."/>
            <person name="Mauceli E."/>
            <person name="MacCallum I."/>
        </authorList>
    </citation>
    <scope>NUCLEOTIDE SEQUENCE [LARGE SCALE GENOMIC DNA]</scope>
    <source>
        <strain evidence="7">Tucson 14030-0811.24</strain>
    </source>
</reference>
<dbReference type="EMBL" id="CH963913">
    <property type="protein sequence ID" value="EDW77357.2"/>
    <property type="molecule type" value="Genomic_DNA"/>
</dbReference>
<gene>
    <name evidence="6" type="primary">Dwil\GK18132</name>
    <name evidence="6" type="ORF">Dwil_GK18132</name>
</gene>
<keyword evidence="7" id="KW-1185">Reference proteome</keyword>
<evidence type="ECO:0000256" key="3">
    <source>
        <dbReference type="ARBA" id="ARBA00023163"/>
    </source>
</evidence>
<feature type="domain" description="NOT2/NOT3/NOT5 C-terminal" evidence="5">
    <location>
        <begin position="361"/>
        <end position="473"/>
    </location>
</feature>
<dbReference type="GO" id="GO:2000036">
    <property type="term" value="P:regulation of stem cell population maintenance"/>
    <property type="evidence" value="ECO:0007669"/>
    <property type="project" value="UniProtKB-ARBA"/>
</dbReference>
<dbReference type="Pfam" id="PF04153">
    <property type="entry name" value="NOT2_3_5_C"/>
    <property type="match status" value="1"/>
</dbReference>
<feature type="region of interest" description="Disordered" evidence="4">
    <location>
        <begin position="91"/>
        <end position="148"/>
    </location>
</feature>
<dbReference type="InParanoid" id="B4MZ84"/>
<proteinExistence type="inferred from homology"/>
<dbReference type="HOGENOM" id="CLU_567746_0_0_1"/>
<comment type="similarity">
    <text evidence="1">Belongs to the CNOT2/3/5 family.</text>
</comment>
<dbReference type="FunCoup" id="B4MZ84">
    <property type="interactions" value="55"/>
</dbReference>
<keyword evidence="3" id="KW-0804">Transcription</keyword>
<feature type="compositionally biased region" description="Low complexity" evidence="4">
    <location>
        <begin position="129"/>
        <end position="139"/>
    </location>
</feature>
<dbReference type="AlphaFoldDB" id="B4MZ84"/>
<dbReference type="PANTHER" id="PTHR23326">
    <property type="entry name" value="CCR4 NOT-RELATED"/>
    <property type="match status" value="1"/>
</dbReference>
<dbReference type="OrthoDB" id="25391at2759"/>
<evidence type="ECO:0000259" key="5">
    <source>
        <dbReference type="Pfam" id="PF04153"/>
    </source>
</evidence>
<feature type="compositionally biased region" description="Low complexity" evidence="4">
    <location>
        <begin position="282"/>
        <end position="293"/>
    </location>
</feature>
<accession>B4MZ84</accession>
<name>B4MZ84_DROWI</name>
<dbReference type="InterPro" id="IPR038635">
    <property type="entry name" value="CCR4-NOT_su2/3/5_C_sf"/>
</dbReference>
<feature type="compositionally biased region" description="Low complexity" evidence="4">
    <location>
        <begin position="103"/>
        <end position="121"/>
    </location>
</feature>
<dbReference type="InterPro" id="IPR007282">
    <property type="entry name" value="NOT2/3/5_C"/>
</dbReference>
<feature type="region of interest" description="Disordered" evidence="4">
    <location>
        <begin position="261"/>
        <end position="293"/>
    </location>
</feature>
<evidence type="ECO:0000256" key="4">
    <source>
        <dbReference type="SAM" id="MobiDB-lite"/>
    </source>
</evidence>
<feature type="region of interest" description="Disordered" evidence="4">
    <location>
        <begin position="168"/>
        <end position="190"/>
    </location>
</feature>
<dbReference type="eggNOG" id="KOG2151">
    <property type="taxonomic scope" value="Eukaryota"/>
</dbReference>
<evidence type="ECO:0000313" key="6">
    <source>
        <dbReference type="EMBL" id="EDW77357.2"/>
    </source>
</evidence>
<keyword evidence="2" id="KW-0805">Transcription regulation</keyword>